<accession>A0ABZ1LR60</accession>
<sequence>MPQQPHTWTATTAQEALNILDAARKTIEAHMLALVPGDSSDRWKAQQDAPVHLTIALDDIALSEMVTARHAPRNGGAL</sequence>
<protein>
    <submittedName>
        <fullName evidence="1">Uncharacterized protein</fullName>
    </submittedName>
</protein>
<keyword evidence="1" id="KW-0614">Plasmid</keyword>
<name>A0ABZ1LR60_9ACTN</name>
<dbReference type="EMBL" id="CP108189">
    <property type="protein sequence ID" value="WTR75903.1"/>
    <property type="molecule type" value="Genomic_DNA"/>
</dbReference>
<dbReference type="RefSeq" id="WP_327166783.1">
    <property type="nucleotide sequence ID" value="NZ_CP108189.1"/>
</dbReference>
<gene>
    <name evidence="1" type="ORF">OG814_42385</name>
</gene>
<keyword evidence="2" id="KW-1185">Reference proteome</keyword>
<organism evidence="1 2">
    <name type="scientific">Streptomyces zaomyceticus</name>
    <dbReference type="NCBI Taxonomy" id="68286"/>
    <lineage>
        <taxon>Bacteria</taxon>
        <taxon>Bacillati</taxon>
        <taxon>Actinomycetota</taxon>
        <taxon>Actinomycetes</taxon>
        <taxon>Kitasatosporales</taxon>
        <taxon>Streptomycetaceae</taxon>
        <taxon>Streptomyces</taxon>
    </lineage>
</organism>
<proteinExistence type="predicted"/>
<evidence type="ECO:0000313" key="1">
    <source>
        <dbReference type="EMBL" id="WTR75903.1"/>
    </source>
</evidence>
<dbReference type="Proteomes" id="UP001622594">
    <property type="component" value="Plasmid unnamed1"/>
</dbReference>
<evidence type="ECO:0000313" key="2">
    <source>
        <dbReference type="Proteomes" id="UP001622594"/>
    </source>
</evidence>
<reference evidence="1 2" key="1">
    <citation type="submission" date="2022-10" db="EMBL/GenBank/DDBJ databases">
        <title>The complete genomes of actinobacterial strains from the NBC collection.</title>
        <authorList>
            <person name="Joergensen T.S."/>
            <person name="Alvarez Arevalo M."/>
            <person name="Sterndorff E.B."/>
            <person name="Faurdal D."/>
            <person name="Vuksanovic O."/>
            <person name="Mourched A.-S."/>
            <person name="Charusanti P."/>
            <person name="Shaw S."/>
            <person name="Blin K."/>
            <person name="Weber T."/>
        </authorList>
    </citation>
    <scope>NUCLEOTIDE SEQUENCE [LARGE SCALE GENOMIC DNA]</scope>
    <source>
        <strain evidence="1 2">NBC_00123</strain>
        <plasmid evidence="1 2">unnamed1</plasmid>
    </source>
</reference>
<geneLocation type="plasmid" evidence="1 2">
    <name>unnamed1</name>
</geneLocation>